<keyword evidence="2" id="KW-0472">Membrane</keyword>
<evidence type="ECO:0000313" key="3">
    <source>
        <dbReference type="EMBL" id="GHH74269.1"/>
    </source>
</evidence>
<feature type="transmembrane region" description="Helical" evidence="2">
    <location>
        <begin position="35"/>
        <end position="63"/>
    </location>
</feature>
<proteinExistence type="predicted"/>
<feature type="region of interest" description="Disordered" evidence="1">
    <location>
        <begin position="326"/>
        <end position="372"/>
    </location>
</feature>
<comment type="caution">
    <text evidence="3">The sequence shown here is derived from an EMBL/GenBank/DDBJ whole genome shotgun (WGS) entry which is preliminary data.</text>
</comment>
<dbReference type="RefSeq" id="WP_189930114.1">
    <property type="nucleotide sequence ID" value="NZ_BNCD01000003.1"/>
</dbReference>
<feature type="region of interest" description="Disordered" evidence="1">
    <location>
        <begin position="85"/>
        <end position="158"/>
    </location>
</feature>
<keyword evidence="4" id="KW-1185">Reference proteome</keyword>
<feature type="compositionally biased region" description="Basic and acidic residues" evidence="1">
    <location>
        <begin position="363"/>
        <end position="372"/>
    </location>
</feature>
<dbReference type="EMBL" id="BNCD01000003">
    <property type="protein sequence ID" value="GHH74269.1"/>
    <property type="molecule type" value="Genomic_DNA"/>
</dbReference>
<evidence type="ECO:0000313" key="4">
    <source>
        <dbReference type="Proteomes" id="UP000603708"/>
    </source>
</evidence>
<protein>
    <submittedName>
        <fullName evidence="3">Uncharacterized protein</fullName>
    </submittedName>
</protein>
<sequence length="372" mass="39558">MGWTVLYIAFGLVALWLLGEVLLQYKARLRWRLLAFVGFLCVVIGVALPSVVVIAVGAVAFAVGQTYVTLSFRRGFSTGWALGGRPGASRRRKAAPGRAAGRQEPTLKVSDVEYEPTGTADAPPLPDQPPAPTHEPEQPPAPIYEPEPLPEDTGQYGVYGTDTAYTGTAGTGYTADADSGYADTAYGYPPTAPADSGAYAPGGSGTPADAYASASAEHTGYGTGEYGYDDHAGYDQQYGYDTGRQAYGAYSADAYTGAAQDGFQGAQGYGTDQHQHQQQHQQYDPYGQQYAGAYPAQDPYASASYETDTPPGGVWMPQQRATEAAYGGELPPEQPYPYQDGANGGHPSGEHPHGGYDPTGYDDGYHDQQYRY</sequence>
<evidence type="ECO:0000256" key="2">
    <source>
        <dbReference type="SAM" id="Phobius"/>
    </source>
</evidence>
<reference evidence="3" key="2">
    <citation type="submission" date="2020-09" db="EMBL/GenBank/DDBJ databases">
        <authorList>
            <person name="Sun Q."/>
            <person name="Ohkuma M."/>
        </authorList>
    </citation>
    <scope>NUCLEOTIDE SEQUENCE</scope>
    <source>
        <strain evidence="3">JCM 5069</strain>
    </source>
</reference>
<evidence type="ECO:0000256" key="1">
    <source>
        <dbReference type="SAM" id="MobiDB-lite"/>
    </source>
</evidence>
<accession>A0A919FYK2</accession>
<feature type="transmembrane region" description="Helical" evidence="2">
    <location>
        <begin position="6"/>
        <end position="23"/>
    </location>
</feature>
<dbReference type="Proteomes" id="UP000603708">
    <property type="component" value="Unassembled WGS sequence"/>
</dbReference>
<name>A0A919FYK2_9ACTN</name>
<reference evidence="3" key="1">
    <citation type="journal article" date="2014" name="Int. J. Syst. Evol. Microbiol.">
        <title>Complete genome sequence of Corynebacterium casei LMG S-19264T (=DSM 44701T), isolated from a smear-ripened cheese.</title>
        <authorList>
            <consortium name="US DOE Joint Genome Institute (JGI-PGF)"/>
            <person name="Walter F."/>
            <person name="Albersmeier A."/>
            <person name="Kalinowski J."/>
            <person name="Ruckert C."/>
        </authorList>
    </citation>
    <scope>NUCLEOTIDE SEQUENCE</scope>
    <source>
        <strain evidence="3">JCM 5069</strain>
    </source>
</reference>
<feature type="compositionally biased region" description="Pro residues" evidence="1">
    <location>
        <begin position="123"/>
        <end position="147"/>
    </location>
</feature>
<gene>
    <name evidence="3" type="ORF">GCM10018793_15060</name>
</gene>
<organism evidence="3 4">
    <name type="scientific">Streptomyces sulfonofaciens</name>
    <dbReference type="NCBI Taxonomy" id="68272"/>
    <lineage>
        <taxon>Bacteria</taxon>
        <taxon>Bacillati</taxon>
        <taxon>Actinomycetota</taxon>
        <taxon>Actinomycetes</taxon>
        <taxon>Kitasatosporales</taxon>
        <taxon>Streptomycetaceae</taxon>
        <taxon>Streptomyces</taxon>
    </lineage>
</organism>
<keyword evidence="2" id="KW-0812">Transmembrane</keyword>
<dbReference type="AlphaFoldDB" id="A0A919FYK2"/>
<keyword evidence="2" id="KW-1133">Transmembrane helix</keyword>